<feature type="repeat" description="WD" evidence="3">
    <location>
        <begin position="1189"/>
        <end position="1221"/>
    </location>
</feature>
<accession>A0A4U1J6K4</accession>
<dbReference type="PROSITE" id="PS50082">
    <property type="entry name" value="WD_REPEATS_2"/>
    <property type="match status" value="10"/>
</dbReference>
<dbReference type="RefSeq" id="WP_136932180.1">
    <property type="nucleotide sequence ID" value="NZ_SSMQ01000033.1"/>
</dbReference>
<evidence type="ECO:0000259" key="6">
    <source>
        <dbReference type="Pfam" id="PF20703"/>
    </source>
</evidence>
<dbReference type="PROSITE" id="PS50294">
    <property type="entry name" value="WD_REPEATS_REGION"/>
    <property type="match status" value="8"/>
</dbReference>
<dbReference type="InterPro" id="IPR015943">
    <property type="entry name" value="WD40/YVTN_repeat-like_dom_sf"/>
</dbReference>
<dbReference type="SMART" id="SM00320">
    <property type="entry name" value="WD40"/>
    <property type="match status" value="12"/>
</dbReference>
<dbReference type="PANTHER" id="PTHR19879:SF9">
    <property type="entry name" value="TRANSCRIPTION INITIATION FACTOR TFIID SUBUNIT 5"/>
    <property type="match status" value="1"/>
</dbReference>
<dbReference type="Pfam" id="PF12770">
    <property type="entry name" value="CHAT"/>
    <property type="match status" value="1"/>
</dbReference>
<dbReference type="EMBL" id="SSMQ01000033">
    <property type="protein sequence ID" value="TKD02774.1"/>
    <property type="molecule type" value="Genomic_DNA"/>
</dbReference>
<feature type="repeat" description="WD" evidence="3">
    <location>
        <begin position="1495"/>
        <end position="1527"/>
    </location>
</feature>
<keyword evidence="1 3" id="KW-0853">WD repeat</keyword>
<feature type="repeat" description="WD" evidence="3">
    <location>
        <begin position="1017"/>
        <end position="1051"/>
    </location>
</feature>
<dbReference type="Pfam" id="PF00400">
    <property type="entry name" value="WD40"/>
    <property type="match status" value="8"/>
</dbReference>
<reference evidence="7 8" key="1">
    <citation type="submission" date="2019-04" db="EMBL/GenBank/DDBJ databases">
        <authorList>
            <person name="Li Y."/>
            <person name="Wang J."/>
        </authorList>
    </citation>
    <scope>NUCLEOTIDE SEQUENCE [LARGE SCALE GENOMIC DNA]</scope>
    <source>
        <strain evidence="7 8">DSM 14668</strain>
    </source>
</reference>
<dbReference type="InterPro" id="IPR019775">
    <property type="entry name" value="WD40_repeat_CS"/>
</dbReference>
<evidence type="ECO:0000313" key="8">
    <source>
        <dbReference type="Proteomes" id="UP000309215"/>
    </source>
</evidence>
<dbReference type="InterPro" id="IPR001680">
    <property type="entry name" value="WD40_rpt"/>
</dbReference>
<dbReference type="SUPFAM" id="SSF50978">
    <property type="entry name" value="WD40 repeat-like"/>
    <property type="match status" value="2"/>
</dbReference>
<feature type="repeat" description="WD" evidence="3">
    <location>
        <begin position="1534"/>
        <end position="1568"/>
    </location>
</feature>
<evidence type="ECO:0000256" key="1">
    <source>
        <dbReference type="ARBA" id="ARBA00022574"/>
    </source>
</evidence>
<dbReference type="Proteomes" id="UP000309215">
    <property type="component" value="Unassembled WGS sequence"/>
</dbReference>
<dbReference type="PRINTS" id="PR00320">
    <property type="entry name" value="GPROTEINBRPT"/>
</dbReference>
<sequence length="1675" mass="181277">MSPPSPAPPPGNLLLEFTRTAQADESFVLPEGEVTYVLHTEGGGAETVTIDWTPALFADLDAVRRPGCDPAIVQRLGRALRRFLAPAGWARTEESILDASSRGDPVRITFRSNAAELYALPWELLTLKSSGQHLGELPHVLVRYAWPESATRPEDPSPLPEGGRILFGWSAAAGAVPLAEQSNALRAAADRGHHPFDPARDVLAHLSLGRLSSALEKAAASGESIHLLHLLCHGTQVGQTHGLAWDADDGSGERVLLDAGKLRQLLAPHAGRIRLVVLSACDSGNPGQIGNHLGSVAQNLHQAGIQAVVASRFPLSAAGSITFTEVFYDKLLVEPTSVEAALLAARQRLLREGAGRLDWASLTLHARPEDEGDTRPIVFRPYRGLLAFHAAHRRFFFGREAEIEEALADLAALAASGKPRFLVVAGASGTGKSSMVLAGVVPRLLDRGATRADAADNDDVKHAIERLAQLLGRRSPGAAAQQALSVLHREITTLASSAGGAWEAVVMRPGASPRSALEAALAARRDENLPFLLVVDQFEEIFTHVQDPAERQAFVAELWKRCSGEGNLHCITSMRVDFVGECGQLVLDADTGLRLDRVAYDEAHRVFVAQMGPAQLRTVIEEPARKVGLSLSPGLANRIIAEVGAEPTALPLVEYVLDLLWQKRQGKILDAARYEELGGVFGALERMADAVVSELDEPSEKLARRLFSRLTHFGEGGASNTRRRVPLARILPADPERRARFEVLLERFVAARLVSRQDEGGRIVVEVAHEALLRRWNRLATWLAEDRARVVEIAKLERWAADYKAHGALLRGAQLGYAKQIRAHAEEELDDDTRAMIEASEHAEQAEAEQARDKQRGERRKLVVGTAGAVIVAVAMTLLALRTTRAKAEADASWRRAEQDRIKAEEAHKQADAERDIAEKQLRIAGALNLVARQQHAAAASILSERSGPFPDLLTDSRHLSLAQRLLALPIPKVTLSGHHEKLWHAAWSPDGRRFVTASEDQVAYLWDGNGRGKPIALRHDGPLSSAVFDAQGRRVLTSSLNGVAKIWDVSGPAPRVLSELRGKAHGLWTAAFSPDGTRVAAATVDGTIEMWNLSAVTGPVREPSLTGHTHVVSWLEFDPSGEKLVSSSWDRTACIWDIRRGTRACLEAHTGPVTSAAFSPDGKAVVTASSDGTARIWDVATRKEVATLRGHMGPLNQAVFHPKSSRVLATASDDNTVRFWTKEDGEPGARPAEVASYTELAALDGHEADVTTVAYSPNGERLLTASWDETARIWDLARLPRRVLPRIRGHYVTGASESPTQDHLLQITPEGELVLYLLPPNPEIYEGVHRLGLISHGKRRILSGAWSHDGRRLVTGDERGGVALTPIEPPPASASPPSSPALHTRMLPTHHQAPILALAWNADGDRFVSVADEHAPLVWDADHPERPPIPVATSAEKCEDTGASTARTLVPADAGGFTSVAWSGKAGARHLVLGRHDGCAWWFDLDGREKPLVLGRHRATITAVAVSPDGERVATASQDRTVRVWKRDGSYAELAHPAPLLSVAFDTRGERVITRARDNTVNVWRVDGSGPGQVFALVNTASTFPIAAFDVKGNGILTVDARGFLQRWDAEPDAIVASLERANDDCATAALRQRYLAEDAAEAEKGCRACAEKQGLDPDTCTRDQKTGSLSPKK</sequence>
<evidence type="ECO:0000256" key="2">
    <source>
        <dbReference type="ARBA" id="ARBA00022737"/>
    </source>
</evidence>
<dbReference type="SUPFAM" id="SSF52540">
    <property type="entry name" value="P-loop containing nucleoside triphosphate hydrolases"/>
    <property type="match status" value="1"/>
</dbReference>
<dbReference type="PROSITE" id="PS00678">
    <property type="entry name" value="WD_REPEATS_1"/>
    <property type="match status" value="5"/>
</dbReference>
<dbReference type="Pfam" id="PF20703">
    <property type="entry name" value="nSTAND1"/>
    <property type="match status" value="1"/>
</dbReference>
<feature type="domain" description="CHAT" evidence="5">
    <location>
        <begin position="102"/>
        <end position="364"/>
    </location>
</feature>
<dbReference type="InterPro" id="IPR036322">
    <property type="entry name" value="WD40_repeat_dom_sf"/>
</dbReference>
<feature type="repeat" description="WD" evidence="3">
    <location>
        <begin position="1389"/>
        <end position="1421"/>
    </location>
</feature>
<feature type="repeat" description="WD" evidence="3">
    <location>
        <begin position="1147"/>
        <end position="1188"/>
    </location>
</feature>
<evidence type="ECO:0000256" key="3">
    <source>
        <dbReference type="PROSITE-ProRule" id="PRU00221"/>
    </source>
</evidence>
<dbReference type="PANTHER" id="PTHR19879">
    <property type="entry name" value="TRANSCRIPTION INITIATION FACTOR TFIID"/>
    <property type="match status" value="1"/>
</dbReference>
<name>A0A4U1J6K4_9BACT</name>
<feature type="domain" description="Novel STAND NTPase 1" evidence="6">
    <location>
        <begin position="381"/>
        <end position="807"/>
    </location>
</feature>
<gene>
    <name evidence="7" type="ORF">E8A74_28165</name>
</gene>
<feature type="repeat" description="WD" evidence="3">
    <location>
        <begin position="1244"/>
        <end position="1277"/>
    </location>
</feature>
<feature type="region of interest" description="Disordered" evidence="4">
    <location>
        <begin position="1655"/>
        <end position="1675"/>
    </location>
</feature>
<comment type="caution">
    <text evidence="7">The sequence shown here is derived from an EMBL/GenBank/DDBJ whole genome shotgun (WGS) entry which is preliminary data.</text>
</comment>
<evidence type="ECO:0000259" key="5">
    <source>
        <dbReference type="Pfam" id="PF12770"/>
    </source>
</evidence>
<dbReference type="InterPro" id="IPR027417">
    <property type="entry name" value="P-loop_NTPase"/>
</dbReference>
<feature type="repeat" description="WD" evidence="3">
    <location>
        <begin position="1061"/>
        <end position="1095"/>
    </location>
</feature>
<keyword evidence="2" id="KW-0677">Repeat</keyword>
<dbReference type="OrthoDB" id="9765809at2"/>
<evidence type="ECO:0000313" key="7">
    <source>
        <dbReference type="EMBL" id="TKD02774.1"/>
    </source>
</evidence>
<dbReference type="InterPro" id="IPR024983">
    <property type="entry name" value="CHAT_dom"/>
</dbReference>
<feature type="compositionally biased region" description="Basic and acidic residues" evidence="4">
    <location>
        <begin position="1655"/>
        <end position="1667"/>
    </location>
</feature>
<dbReference type="Gene3D" id="2.130.10.10">
    <property type="entry name" value="YVTN repeat-like/Quinoprotein amine dehydrogenase"/>
    <property type="match status" value="4"/>
</dbReference>
<proteinExistence type="predicted"/>
<dbReference type="InterPro" id="IPR049052">
    <property type="entry name" value="nSTAND1"/>
</dbReference>
<feature type="repeat" description="WD" evidence="3">
    <location>
        <begin position="976"/>
        <end position="1008"/>
    </location>
</feature>
<keyword evidence="8" id="KW-1185">Reference proteome</keyword>
<feature type="repeat" description="WD" evidence="3">
    <location>
        <begin position="1106"/>
        <end position="1147"/>
    </location>
</feature>
<organism evidence="7 8">
    <name type="scientific">Polyangium fumosum</name>
    <dbReference type="NCBI Taxonomy" id="889272"/>
    <lineage>
        <taxon>Bacteria</taxon>
        <taxon>Pseudomonadati</taxon>
        <taxon>Myxococcota</taxon>
        <taxon>Polyangia</taxon>
        <taxon>Polyangiales</taxon>
        <taxon>Polyangiaceae</taxon>
        <taxon>Polyangium</taxon>
    </lineage>
</organism>
<dbReference type="CDD" id="cd00200">
    <property type="entry name" value="WD40"/>
    <property type="match status" value="1"/>
</dbReference>
<dbReference type="InterPro" id="IPR020472">
    <property type="entry name" value="WD40_PAC1"/>
</dbReference>
<protein>
    <submittedName>
        <fullName evidence="7">CHAT domain-containing protein</fullName>
    </submittedName>
</protein>
<dbReference type="Gene3D" id="3.40.50.300">
    <property type="entry name" value="P-loop containing nucleotide triphosphate hydrolases"/>
    <property type="match status" value="1"/>
</dbReference>
<evidence type="ECO:0000256" key="4">
    <source>
        <dbReference type="SAM" id="MobiDB-lite"/>
    </source>
</evidence>